<sequence>MELQDSLTSTYYNLVGVNIILFRFQVTSLLLLLNQLINTSFSVDNSNPQFDKAKKSANGLILTQQKHQQTYQTAHLKQNQIIPQNKKIEVQLQGEIQYFLQSQSLHQYHTS</sequence>
<keyword evidence="1" id="KW-0812">Transmembrane</keyword>
<dbReference type="AlphaFoldDB" id="A0A8S1SXL0"/>
<dbReference type="EMBL" id="CAJJDO010000012">
    <property type="protein sequence ID" value="CAD8143977.1"/>
    <property type="molecule type" value="Genomic_DNA"/>
</dbReference>
<feature type="transmembrane region" description="Helical" evidence="1">
    <location>
        <begin position="12"/>
        <end position="33"/>
    </location>
</feature>
<organism evidence="2 3">
    <name type="scientific">Paramecium pentaurelia</name>
    <dbReference type="NCBI Taxonomy" id="43138"/>
    <lineage>
        <taxon>Eukaryota</taxon>
        <taxon>Sar</taxon>
        <taxon>Alveolata</taxon>
        <taxon>Ciliophora</taxon>
        <taxon>Intramacronucleata</taxon>
        <taxon>Oligohymenophorea</taxon>
        <taxon>Peniculida</taxon>
        <taxon>Parameciidae</taxon>
        <taxon>Paramecium</taxon>
    </lineage>
</organism>
<keyword evidence="3" id="KW-1185">Reference proteome</keyword>
<gene>
    <name evidence="2" type="ORF">PPENT_87.1.T0120500</name>
</gene>
<evidence type="ECO:0000313" key="2">
    <source>
        <dbReference type="EMBL" id="CAD8143977.1"/>
    </source>
</evidence>
<name>A0A8S1SXL0_9CILI</name>
<evidence type="ECO:0000256" key="1">
    <source>
        <dbReference type="SAM" id="Phobius"/>
    </source>
</evidence>
<keyword evidence="1" id="KW-1133">Transmembrane helix</keyword>
<protein>
    <recommendedName>
        <fullName evidence="4">Transmembrane protein</fullName>
    </recommendedName>
</protein>
<accession>A0A8S1SXL0</accession>
<evidence type="ECO:0008006" key="4">
    <source>
        <dbReference type="Google" id="ProtNLM"/>
    </source>
</evidence>
<dbReference type="Proteomes" id="UP000689195">
    <property type="component" value="Unassembled WGS sequence"/>
</dbReference>
<evidence type="ECO:0000313" key="3">
    <source>
        <dbReference type="Proteomes" id="UP000689195"/>
    </source>
</evidence>
<proteinExistence type="predicted"/>
<comment type="caution">
    <text evidence="2">The sequence shown here is derived from an EMBL/GenBank/DDBJ whole genome shotgun (WGS) entry which is preliminary data.</text>
</comment>
<reference evidence="2" key="1">
    <citation type="submission" date="2021-01" db="EMBL/GenBank/DDBJ databases">
        <authorList>
            <consortium name="Genoscope - CEA"/>
            <person name="William W."/>
        </authorList>
    </citation>
    <scope>NUCLEOTIDE SEQUENCE</scope>
</reference>
<keyword evidence="1" id="KW-0472">Membrane</keyword>